<sequence length="255" mass="26722">MNSATVRTLLVRGMLTGIATGVLVFGFAYLVGESPLRSALVFEAAHETEHGPELVSRTLQETAGLATGVLFFTTAFAGIAALAFCFALGRIGRFGPRATAGLVALGGFVTVFLVPFLKYPASPPAVSSPDTLNQRTALYWLMIALSVLIGIAAVVLGQRLAPRLGNWNATITASVAFVVAVGLALAFLPAVNEMPEGFPANVVWDFRVAAAGMQLLLWASFGLIFGHLAERVLEPRTANAPTQQAVPPQAAPAPH</sequence>
<keyword evidence="1" id="KW-1133">Transmembrane helix</keyword>
<dbReference type="Proteomes" id="UP001501455">
    <property type="component" value="Unassembled WGS sequence"/>
</dbReference>
<keyword evidence="1" id="KW-0812">Transmembrane</keyword>
<name>A0ABP6U1U2_9ACTN</name>
<feature type="transmembrane region" description="Helical" evidence="1">
    <location>
        <begin position="137"/>
        <end position="157"/>
    </location>
</feature>
<evidence type="ECO:0000313" key="2">
    <source>
        <dbReference type="EMBL" id="GAA3500945.1"/>
    </source>
</evidence>
<feature type="transmembrane region" description="Helical" evidence="1">
    <location>
        <begin position="100"/>
        <end position="117"/>
    </location>
</feature>
<proteinExistence type="predicted"/>
<feature type="transmembrane region" description="Helical" evidence="1">
    <location>
        <begin position="208"/>
        <end position="229"/>
    </location>
</feature>
<gene>
    <name evidence="2" type="ORF">GCM10019016_080520</name>
</gene>
<evidence type="ECO:0000256" key="1">
    <source>
        <dbReference type="SAM" id="Phobius"/>
    </source>
</evidence>
<dbReference type="Pfam" id="PF09490">
    <property type="entry name" value="CbtA"/>
    <property type="match status" value="1"/>
</dbReference>
<feature type="transmembrane region" description="Helical" evidence="1">
    <location>
        <begin position="9"/>
        <end position="31"/>
    </location>
</feature>
<accession>A0ABP6U1U2</accession>
<dbReference type="InterPro" id="IPR012666">
    <property type="entry name" value="CbtA_put"/>
</dbReference>
<keyword evidence="1" id="KW-0472">Membrane</keyword>
<evidence type="ECO:0000313" key="3">
    <source>
        <dbReference type="Proteomes" id="UP001501455"/>
    </source>
</evidence>
<dbReference type="EMBL" id="BAAAXF010000057">
    <property type="protein sequence ID" value="GAA3500945.1"/>
    <property type="molecule type" value="Genomic_DNA"/>
</dbReference>
<protein>
    <submittedName>
        <fullName evidence="2">CbtA family protein</fullName>
    </submittedName>
</protein>
<comment type="caution">
    <text evidence="2">The sequence shown here is derived from an EMBL/GenBank/DDBJ whole genome shotgun (WGS) entry which is preliminary data.</text>
</comment>
<dbReference type="RefSeq" id="WP_086698222.1">
    <property type="nucleotide sequence ID" value="NZ_BAAAXF010000057.1"/>
</dbReference>
<reference evidence="3" key="1">
    <citation type="journal article" date="2019" name="Int. J. Syst. Evol. Microbiol.">
        <title>The Global Catalogue of Microorganisms (GCM) 10K type strain sequencing project: providing services to taxonomists for standard genome sequencing and annotation.</title>
        <authorList>
            <consortium name="The Broad Institute Genomics Platform"/>
            <consortium name="The Broad Institute Genome Sequencing Center for Infectious Disease"/>
            <person name="Wu L."/>
            <person name="Ma J."/>
        </authorList>
    </citation>
    <scope>NUCLEOTIDE SEQUENCE [LARGE SCALE GENOMIC DNA]</scope>
    <source>
        <strain evidence="3">JCM 4816</strain>
    </source>
</reference>
<feature type="transmembrane region" description="Helical" evidence="1">
    <location>
        <begin position="63"/>
        <end position="88"/>
    </location>
</feature>
<keyword evidence="3" id="KW-1185">Reference proteome</keyword>
<organism evidence="2 3">
    <name type="scientific">Streptomyces prasinosporus</name>
    <dbReference type="NCBI Taxonomy" id="68256"/>
    <lineage>
        <taxon>Bacteria</taxon>
        <taxon>Bacillati</taxon>
        <taxon>Actinomycetota</taxon>
        <taxon>Actinomycetes</taxon>
        <taxon>Kitasatosporales</taxon>
        <taxon>Streptomycetaceae</taxon>
        <taxon>Streptomyces</taxon>
        <taxon>Streptomyces albogriseolus group</taxon>
    </lineage>
</organism>
<feature type="transmembrane region" description="Helical" evidence="1">
    <location>
        <begin position="169"/>
        <end position="188"/>
    </location>
</feature>